<dbReference type="AlphaFoldDB" id="A0A6I6HDE3"/>
<organism evidence="1 2">
    <name type="scientific">Pseudomonas alkylphenolica</name>
    <dbReference type="NCBI Taxonomy" id="237609"/>
    <lineage>
        <taxon>Bacteria</taxon>
        <taxon>Pseudomonadati</taxon>
        <taxon>Pseudomonadota</taxon>
        <taxon>Gammaproteobacteria</taxon>
        <taxon>Pseudomonadales</taxon>
        <taxon>Pseudomonadaceae</taxon>
        <taxon>Pseudomonas</taxon>
    </lineage>
</organism>
<dbReference type="RefSeq" id="WP_157193202.1">
    <property type="nucleotide sequence ID" value="NZ_CP046621.1"/>
</dbReference>
<gene>
    <name evidence="1" type="ORF">GPJ81_16910</name>
</gene>
<reference evidence="1" key="1">
    <citation type="submission" date="2019-12" db="EMBL/GenBank/DDBJ databases">
        <title>Hybrid Genome Assemblies of two High G+C Isolates from Undergraduate Microbiology Courses.</title>
        <authorList>
            <person name="Ne Ville C.J."/>
            <person name="Enright D."/>
            <person name="Hernandez I."/>
            <person name="Dodsworth J."/>
            <person name="Orwin P.M."/>
        </authorList>
    </citation>
    <scope>NUCLEOTIDE SEQUENCE [LARGE SCALE GENOMIC DNA]</scope>
    <source>
        <strain evidence="1">Neo</strain>
    </source>
</reference>
<name>A0A6I6HDE3_9PSED</name>
<sequence>MTSQLEIVINATKKLESLLTLLGAEGRGLQEKCDSVAYLLPPEIVGSVKYLARNRNKLLHEDGFELSDLGAFQYQASSAIAYLEKVTTYNQEVEEPVRKGITVTIPDKVIHHVPIEELEWFSAQAPLFSDPAEKPKS</sequence>
<proteinExistence type="predicted"/>
<dbReference type="Proteomes" id="UP000426235">
    <property type="component" value="Chromosome"/>
</dbReference>
<protein>
    <submittedName>
        <fullName evidence="1">Uncharacterized protein</fullName>
    </submittedName>
</protein>
<evidence type="ECO:0000313" key="1">
    <source>
        <dbReference type="EMBL" id="QGW78295.1"/>
    </source>
</evidence>
<dbReference type="EMBL" id="CP046621">
    <property type="protein sequence ID" value="QGW78295.1"/>
    <property type="molecule type" value="Genomic_DNA"/>
</dbReference>
<keyword evidence="2" id="KW-1185">Reference proteome</keyword>
<evidence type="ECO:0000313" key="2">
    <source>
        <dbReference type="Proteomes" id="UP000426235"/>
    </source>
</evidence>
<accession>A0A6I6HDE3</accession>